<dbReference type="Proteomes" id="UP001236663">
    <property type="component" value="Unassembled WGS sequence"/>
</dbReference>
<dbReference type="EMBL" id="JAUFQS010000001">
    <property type="protein sequence ID" value="MDN3686323.1"/>
    <property type="molecule type" value="Genomic_DNA"/>
</dbReference>
<comment type="caution">
    <text evidence="2">The sequence shown here is derived from an EMBL/GenBank/DDBJ whole genome shotgun (WGS) entry which is preliminary data.</text>
</comment>
<organism evidence="2 3">
    <name type="scientific">Cyclobacterium jeungdonense</name>
    <dbReference type="NCBI Taxonomy" id="708087"/>
    <lineage>
        <taxon>Bacteria</taxon>
        <taxon>Pseudomonadati</taxon>
        <taxon>Bacteroidota</taxon>
        <taxon>Cytophagia</taxon>
        <taxon>Cytophagales</taxon>
        <taxon>Cyclobacteriaceae</taxon>
        <taxon>Cyclobacterium</taxon>
    </lineage>
</organism>
<feature type="signal peptide" evidence="1">
    <location>
        <begin position="1"/>
        <end position="20"/>
    </location>
</feature>
<evidence type="ECO:0000256" key="1">
    <source>
        <dbReference type="SAM" id="SignalP"/>
    </source>
</evidence>
<protein>
    <submittedName>
        <fullName evidence="2">DUF3078 domain-containing protein</fullName>
    </submittedName>
</protein>
<reference evidence="3" key="1">
    <citation type="journal article" date="2019" name="Int. J. Syst. Evol. Microbiol.">
        <title>The Global Catalogue of Microorganisms (GCM) 10K type strain sequencing project: providing services to taxonomists for standard genome sequencing and annotation.</title>
        <authorList>
            <consortium name="The Broad Institute Genomics Platform"/>
            <consortium name="The Broad Institute Genome Sequencing Center for Infectious Disease"/>
            <person name="Wu L."/>
            <person name="Ma J."/>
        </authorList>
    </citation>
    <scope>NUCLEOTIDE SEQUENCE [LARGE SCALE GENOMIC DNA]</scope>
    <source>
        <strain evidence="3">CECT 7706</strain>
    </source>
</reference>
<evidence type="ECO:0000313" key="2">
    <source>
        <dbReference type="EMBL" id="MDN3686323.1"/>
    </source>
</evidence>
<evidence type="ECO:0000313" key="3">
    <source>
        <dbReference type="Proteomes" id="UP001236663"/>
    </source>
</evidence>
<dbReference type="PROSITE" id="PS51257">
    <property type="entry name" value="PROKAR_LIPOPROTEIN"/>
    <property type="match status" value="1"/>
</dbReference>
<gene>
    <name evidence="2" type="ORF">QWZ15_00660</name>
</gene>
<dbReference type="RefSeq" id="WP_163385651.1">
    <property type="nucleotide sequence ID" value="NZ_JAUFQS010000001.1"/>
</dbReference>
<accession>A0ABT8C3X6</accession>
<dbReference type="Pfam" id="PF11276">
    <property type="entry name" value="DUF3078"/>
    <property type="match status" value="1"/>
</dbReference>
<sequence length="298" mass="33281">MKIYLFSLFASVLSCHVLVAQEVETPAAENDTTFWQSEFSAGLNFNQAGFSSNWKAGGVNSVAFGSLVAGKAAYRKEKFSWDNELELLFGIVRNEGEETRKSNDRIFLDSKLGYQLSERWSAYFSANYLTQFAEGYTFNDDGTKSLISKFMAPGFLTSSLGMEYKPNETFFVRIGPLSPRFTFVTDSEIIDNVPSNYGVPAGETVRIEWLAMQVFASLDKNLSENLNLKTRYALFANYETLAFDSIDHRLDLTLTAKITNIINVTFTGISIYDLDQDPGVQVSQALALGILYKVGSKK</sequence>
<dbReference type="InterPro" id="IPR021428">
    <property type="entry name" value="DUF3078"/>
</dbReference>
<feature type="chain" id="PRO_5047099373" evidence="1">
    <location>
        <begin position="21"/>
        <end position="298"/>
    </location>
</feature>
<keyword evidence="3" id="KW-1185">Reference proteome</keyword>
<name>A0ABT8C3X6_9BACT</name>
<proteinExistence type="predicted"/>
<keyword evidence="1" id="KW-0732">Signal</keyword>